<comment type="caution">
    <text evidence="1">The sequence shown here is derived from an EMBL/GenBank/DDBJ whole genome shotgun (WGS) entry which is preliminary data.</text>
</comment>
<dbReference type="EMBL" id="RYFI01000014">
    <property type="protein sequence ID" value="RXF72093.1"/>
    <property type="molecule type" value="Genomic_DNA"/>
</dbReference>
<reference evidence="1 2" key="1">
    <citation type="submission" date="2018-12" db="EMBL/GenBank/DDBJ databases">
        <title>bacterium Hansschlegelia zhihuaiae S113.</title>
        <authorList>
            <person name="He J."/>
        </authorList>
    </citation>
    <scope>NUCLEOTIDE SEQUENCE [LARGE SCALE GENOMIC DNA]</scope>
    <source>
        <strain evidence="1 2">S 113</strain>
    </source>
</reference>
<evidence type="ECO:0000313" key="2">
    <source>
        <dbReference type="Proteomes" id="UP000289708"/>
    </source>
</evidence>
<dbReference type="GO" id="GO:0003677">
    <property type="term" value="F:DNA binding"/>
    <property type="evidence" value="ECO:0007669"/>
    <property type="project" value="InterPro"/>
</dbReference>
<proteinExistence type="predicted"/>
<organism evidence="1 2">
    <name type="scientific">Hansschlegelia zhihuaiae</name>
    <dbReference type="NCBI Taxonomy" id="405005"/>
    <lineage>
        <taxon>Bacteria</taxon>
        <taxon>Pseudomonadati</taxon>
        <taxon>Pseudomonadota</taxon>
        <taxon>Alphaproteobacteria</taxon>
        <taxon>Hyphomicrobiales</taxon>
        <taxon>Methylopilaceae</taxon>
        <taxon>Hansschlegelia</taxon>
    </lineage>
</organism>
<dbReference type="RefSeq" id="WP_128778260.1">
    <property type="nucleotide sequence ID" value="NZ_RYFI01000014.1"/>
</dbReference>
<dbReference type="AlphaFoldDB" id="A0A4Q0MFV6"/>
<sequence length="156" mass="16839">MSAARQLPERDYLALKAATRELVKRCGGQEAAARATRVNHQSLSRYGSLEDAQNFSPVDVIADLEAEIGEPIVTRELASLAGRTLADVASGDAMAPALRLVRLIKETGEVKSALAEALADGRIDEAERLTIRREAREAIAELERLIHALGAEEGRP</sequence>
<keyword evidence="2" id="KW-1185">Reference proteome</keyword>
<accession>A0A4Q0MFV6</accession>
<gene>
    <name evidence="1" type="ORF">EK403_14890</name>
</gene>
<dbReference type="Proteomes" id="UP000289708">
    <property type="component" value="Unassembled WGS sequence"/>
</dbReference>
<dbReference type="InterPro" id="IPR009679">
    <property type="entry name" value="Phage_186_CII-like"/>
</dbReference>
<dbReference type="OrthoDB" id="8452369at2"/>
<name>A0A4Q0MFV6_9HYPH</name>
<protein>
    <submittedName>
        <fullName evidence="1">Uncharacterized protein</fullName>
    </submittedName>
</protein>
<evidence type="ECO:0000313" key="1">
    <source>
        <dbReference type="EMBL" id="RXF72093.1"/>
    </source>
</evidence>
<dbReference type="Pfam" id="PF06892">
    <property type="entry name" value="Phage_CP76"/>
    <property type="match status" value="1"/>
</dbReference>